<dbReference type="GO" id="GO:0005743">
    <property type="term" value="C:mitochondrial inner membrane"/>
    <property type="evidence" value="ECO:0007669"/>
    <property type="project" value="UniProtKB-SubCell"/>
</dbReference>
<comment type="similarity">
    <text evidence="5 17">Belongs to the folylpolyglutamate synthase family.</text>
</comment>
<evidence type="ECO:0000256" key="14">
    <source>
        <dbReference type="ARBA" id="ARBA00023128"/>
    </source>
</evidence>
<dbReference type="GO" id="GO:0006730">
    <property type="term" value="P:one-carbon metabolic process"/>
    <property type="evidence" value="ECO:0007669"/>
    <property type="project" value="UniProtKB-KW"/>
</dbReference>
<evidence type="ECO:0000256" key="13">
    <source>
        <dbReference type="ARBA" id="ARBA00022842"/>
    </source>
</evidence>
<dbReference type="InterPro" id="IPR036615">
    <property type="entry name" value="Mur_ligase_C_dom_sf"/>
</dbReference>
<evidence type="ECO:0000256" key="11">
    <source>
        <dbReference type="ARBA" id="ARBA00022792"/>
    </source>
</evidence>
<dbReference type="Proteomes" id="UP000554235">
    <property type="component" value="Unassembled WGS sequence"/>
</dbReference>
<evidence type="ECO:0000256" key="7">
    <source>
        <dbReference type="ARBA" id="ARBA00022563"/>
    </source>
</evidence>
<dbReference type="UniPathway" id="UPA00850"/>
<evidence type="ECO:0000256" key="1">
    <source>
        <dbReference type="ARBA" id="ARBA00004273"/>
    </source>
</evidence>
<comment type="cofactor">
    <cofactor evidence="17">
        <name>a monovalent cation</name>
        <dbReference type="ChEBI" id="CHEBI:60242"/>
    </cofactor>
    <text evidence="17">A monovalent cation.</text>
</comment>
<evidence type="ECO:0000256" key="5">
    <source>
        <dbReference type="ARBA" id="ARBA00008276"/>
    </source>
</evidence>
<keyword evidence="15" id="KW-0472">Membrane</keyword>
<comment type="pathway">
    <text evidence="4 17">Cofactor biosynthesis; tetrahydrofolylpolyglutamate biosynthesis.</text>
</comment>
<dbReference type="SUPFAM" id="SSF53244">
    <property type="entry name" value="MurD-like peptide ligases, peptide-binding domain"/>
    <property type="match status" value="1"/>
</dbReference>
<dbReference type="InterPro" id="IPR018109">
    <property type="entry name" value="Folylpolyglutamate_synth_CS"/>
</dbReference>
<dbReference type="AlphaFoldDB" id="A0A8H4P6Z8"/>
<dbReference type="FunFam" id="3.40.1190.10:FF:000009">
    <property type="entry name" value="Folylpolyglutamate synthase"/>
    <property type="match status" value="1"/>
</dbReference>
<evidence type="ECO:0000256" key="18">
    <source>
        <dbReference type="PIRSR" id="PIRSR038895-1"/>
    </source>
</evidence>
<comment type="catalytic activity">
    <reaction evidence="16 17">
        <text>(6S)-5,6,7,8-tetrahydrofolyl-(gamma-L-Glu)(n) + L-glutamate + ATP = (6S)-5,6,7,8-tetrahydrofolyl-(gamma-L-Glu)(n+1) + ADP + phosphate + H(+)</text>
        <dbReference type="Rhea" id="RHEA:10580"/>
        <dbReference type="Rhea" id="RHEA-COMP:14738"/>
        <dbReference type="Rhea" id="RHEA-COMP:14740"/>
        <dbReference type="ChEBI" id="CHEBI:15378"/>
        <dbReference type="ChEBI" id="CHEBI:29985"/>
        <dbReference type="ChEBI" id="CHEBI:30616"/>
        <dbReference type="ChEBI" id="CHEBI:43474"/>
        <dbReference type="ChEBI" id="CHEBI:141005"/>
        <dbReference type="ChEBI" id="CHEBI:456216"/>
        <dbReference type="EC" id="6.3.2.17"/>
    </reaction>
</comment>
<evidence type="ECO:0000256" key="4">
    <source>
        <dbReference type="ARBA" id="ARBA00005150"/>
    </source>
</evidence>
<keyword evidence="10 18" id="KW-0547">Nucleotide-binding</keyword>
<dbReference type="PANTHER" id="PTHR11136">
    <property type="entry name" value="FOLYLPOLYGLUTAMATE SYNTHASE-RELATED"/>
    <property type="match status" value="1"/>
</dbReference>
<gene>
    <name evidence="20" type="ORF">FALBO_8398</name>
</gene>
<reference evidence="20 21" key="1">
    <citation type="submission" date="2020-01" db="EMBL/GenBank/DDBJ databases">
        <title>Identification and distribution of gene clusters putatively required for synthesis of sphingolipid metabolism inhibitors in phylogenetically diverse species of the filamentous fungus Fusarium.</title>
        <authorList>
            <person name="Kim H.-S."/>
            <person name="Busman M."/>
            <person name="Brown D.W."/>
            <person name="Divon H."/>
            <person name="Uhlig S."/>
            <person name="Proctor R.H."/>
        </authorList>
    </citation>
    <scope>NUCLEOTIDE SEQUENCE [LARGE SCALE GENOMIC DNA]</scope>
    <source>
        <strain evidence="20 21">NRRL 20459</strain>
    </source>
</reference>
<evidence type="ECO:0000256" key="6">
    <source>
        <dbReference type="ARBA" id="ARBA00022490"/>
    </source>
</evidence>
<evidence type="ECO:0000256" key="16">
    <source>
        <dbReference type="ARBA" id="ARBA00047493"/>
    </source>
</evidence>
<dbReference type="PANTHER" id="PTHR11136:SF5">
    <property type="entry name" value="FOLYLPOLYGLUTAMATE SYNTHASE, MITOCHONDRIAL"/>
    <property type="match status" value="1"/>
</dbReference>
<comment type="caution">
    <text evidence="20">The sequence shown here is derived from an EMBL/GenBank/DDBJ whole genome shotgun (WGS) entry which is preliminary data.</text>
</comment>
<evidence type="ECO:0000256" key="10">
    <source>
        <dbReference type="ARBA" id="ARBA00022741"/>
    </source>
</evidence>
<evidence type="ECO:0000256" key="8">
    <source>
        <dbReference type="ARBA" id="ARBA00022598"/>
    </source>
</evidence>
<dbReference type="SUPFAM" id="SSF53623">
    <property type="entry name" value="MurD-like peptide ligases, catalytic domain"/>
    <property type="match status" value="1"/>
</dbReference>
<dbReference type="Gene3D" id="3.90.190.20">
    <property type="entry name" value="Mur ligase, C-terminal domain"/>
    <property type="match status" value="1"/>
</dbReference>
<keyword evidence="14" id="KW-0496">Mitochondrion</keyword>
<dbReference type="GO" id="GO:0005524">
    <property type="term" value="F:ATP binding"/>
    <property type="evidence" value="ECO:0007669"/>
    <property type="project" value="UniProtKB-KW"/>
</dbReference>
<evidence type="ECO:0000313" key="20">
    <source>
        <dbReference type="EMBL" id="KAF4464774.1"/>
    </source>
</evidence>
<keyword evidence="6" id="KW-0963">Cytoplasm</keyword>
<dbReference type="InterPro" id="IPR023600">
    <property type="entry name" value="Folylpolyglutamate_synth_euk"/>
</dbReference>
<keyword evidence="7 17" id="KW-0554">One-carbon metabolism</keyword>
<comment type="function">
    <text evidence="17">Catalyzes conversion of folates to polyglutamate derivatives allowing concentration of folate compounds in the cell and the intracellular retention of these cofactors, which are important substrates for most of the folate-dependent enzymes that are involved in one-carbon transfer reactions involved in purine, pyrimidine and amino acid synthesis.</text>
</comment>
<dbReference type="PIRSF" id="PIRSF038895">
    <property type="entry name" value="FPGS"/>
    <property type="match status" value="1"/>
</dbReference>
<evidence type="ECO:0000256" key="17">
    <source>
        <dbReference type="PIRNR" id="PIRNR038895"/>
    </source>
</evidence>
<dbReference type="EC" id="6.3.2.17" evidence="17"/>
<protein>
    <recommendedName>
        <fullName evidence="17">Folylpolyglutamate synthase</fullName>
        <ecNumber evidence="17">6.3.2.17</ecNumber>
    </recommendedName>
    <alternativeName>
        <fullName evidence="17">Folylpoly-gamma-glutamate synthetase</fullName>
    </alternativeName>
    <alternativeName>
        <fullName evidence="17">Tetrahydrofolylpolyglutamate synthase</fullName>
    </alternativeName>
</protein>
<evidence type="ECO:0000256" key="12">
    <source>
        <dbReference type="ARBA" id="ARBA00022840"/>
    </source>
</evidence>
<proteinExistence type="inferred from homology"/>
<dbReference type="PROSITE" id="PS01011">
    <property type="entry name" value="FOLYLPOLYGLU_SYNT_1"/>
    <property type="match status" value="1"/>
</dbReference>
<keyword evidence="21" id="KW-1185">Reference proteome</keyword>
<organism evidence="20 21">
    <name type="scientific">Fusarium albosuccineum</name>
    <dbReference type="NCBI Taxonomy" id="1237068"/>
    <lineage>
        <taxon>Eukaryota</taxon>
        <taxon>Fungi</taxon>
        <taxon>Dikarya</taxon>
        <taxon>Ascomycota</taxon>
        <taxon>Pezizomycotina</taxon>
        <taxon>Sordariomycetes</taxon>
        <taxon>Hypocreomycetidae</taxon>
        <taxon>Hypocreales</taxon>
        <taxon>Nectriaceae</taxon>
        <taxon>Fusarium</taxon>
        <taxon>Fusarium decemcellulare species complex</taxon>
    </lineage>
</organism>
<dbReference type="InterPro" id="IPR036565">
    <property type="entry name" value="Mur-like_cat_sf"/>
</dbReference>
<feature type="binding site" evidence="19">
    <location>
        <position position="99"/>
    </location>
    <ligand>
        <name>Mg(2+)</name>
        <dbReference type="ChEBI" id="CHEBI:18420"/>
        <label>1</label>
    </ligand>
</feature>
<evidence type="ECO:0000313" key="21">
    <source>
        <dbReference type="Proteomes" id="UP000554235"/>
    </source>
</evidence>
<keyword evidence="8 17" id="KW-0436">Ligase</keyword>
<keyword evidence="13 19" id="KW-0460">Magnesium</keyword>
<dbReference type="OrthoDB" id="5212574at2759"/>
<evidence type="ECO:0000256" key="9">
    <source>
        <dbReference type="ARBA" id="ARBA00022723"/>
    </source>
</evidence>
<keyword evidence="9 19" id="KW-0479">Metal-binding</keyword>
<feature type="binding site" evidence="19">
    <location>
        <position position="173"/>
    </location>
    <ligand>
        <name>Mg(2+)</name>
        <dbReference type="ChEBI" id="CHEBI:18420"/>
        <label>1</label>
    </ligand>
</feature>
<comment type="subcellular location">
    <subcellularLocation>
        <location evidence="3">Cytoplasm</location>
    </subcellularLocation>
    <subcellularLocation>
        <location evidence="1">Mitochondrion inner membrane</location>
    </subcellularLocation>
    <subcellularLocation>
        <location evidence="2">Mitochondrion matrix</location>
    </subcellularLocation>
</comment>
<accession>A0A8H4P6Z8</accession>
<sequence length="489" mass="54104">MASGRSYNDAIDALNSLQTPFDIIEARRKAGIRPDAVSIKEMRTYLHRIGYTPSDLDRLNIVHVAGTKGKGSTCAFVDSILSQYQHTCSVPRKTGLFTSPHLIAVRERIRINSTPISEDLFAKYFFEVWDRLESAPKKEGDGLMPPRPIYARYLTLVSWHAFLQEGVDVAVYETGIGGEFDATNVVERPVASGISPLGIDHVFALGDTVAEIAWHKAGIMKTGSAAFTIEQVPDADQVLRKRATEKSVDLKVLDIDPRLGAVKIRPDAVFQKRNATLAVALAETALEKLNISLPPKTGPLPKEFVDGLEKVVWRGRCEVKKEKKVTWHVDGAHTSDSLKMSAKWFKDETVGRAGPRIMIFNQQGRSEAVDFLESIFKATQRDGQPAFDHVIFCTNVTYAASGYKRDFVNRQFDPAEIEKMTVQQRFAEKWAALDAAASVKVIPTIEESIEYTRHVGESLPQNQPVQAFITGSLHLVGGALGILEKADAL</sequence>
<evidence type="ECO:0000256" key="3">
    <source>
        <dbReference type="ARBA" id="ARBA00004496"/>
    </source>
</evidence>
<dbReference type="NCBIfam" id="TIGR01499">
    <property type="entry name" value="folC"/>
    <property type="match status" value="1"/>
</dbReference>
<evidence type="ECO:0000256" key="2">
    <source>
        <dbReference type="ARBA" id="ARBA00004305"/>
    </source>
</evidence>
<dbReference type="InterPro" id="IPR001645">
    <property type="entry name" value="Folylpolyglutamate_synth"/>
</dbReference>
<dbReference type="GO" id="GO:0005829">
    <property type="term" value="C:cytosol"/>
    <property type="evidence" value="ECO:0007669"/>
    <property type="project" value="TreeGrafter"/>
</dbReference>
<dbReference type="PROSITE" id="PS01012">
    <property type="entry name" value="FOLYLPOLYGLU_SYNT_2"/>
    <property type="match status" value="1"/>
</dbReference>
<dbReference type="GO" id="GO:0005759">
    <property type="term" value="C:mitochondrial matrix"/>
    <property type="evidence" value="ECO:0007669"/>
    <property type="project" value="UniProtKB-SubCell"/>
</dbReference>
<dbReference type="EMBL" id="JAADYS010001144">
    <property type="protein sequence ID" value="KAF4464774.1"/>
    <property type="molecule type" value="Genomic_DNA"/>
</dbReference>
<dbReference type="FunFam" id="3.90.190.20:FF:000031">
    <property type="entry name" value="Folylpolyglutamate synthase"/>
    <property type="match status" value="1"/>
</dbReference>
<evidence type="ECO:0000256" key="19">
    <source>
        <dbReference type="PIRSR" id="PIRSR038895-2"/>
    </source>
</evidence>
<feature type="binding site" evidence="18">
    <location>
        <position position="330"/>
    </location>
    <ligand>
        <name>ATP</name>
        <dbReference type="ChEBI" id="CHEBI:30616"/>
    </ligand>
</feature>
<evidence type="ECO:0000256" key="15">
    <source>
        <dbReference type="ARBA" id="ARBA00023136"/>
    </source>
</evidence>
<feature type="binding site" evidence="19">
    <location>
        <position position="201"/>
    </location>
    <ligand>
        <name>Mg(2+)</name>
        <dbReference type="ChEBI" id="CHEBI:18420"/>
        <label>1</label>
    </ligand>
</feature>
<feature type="binding site" evidence="18">
    <location>
        <position position="316"/>
    </location>
    <ligand>
        <name>ATP</name>
        <dbReference type="ChEBI" id="CHEBI:30616"/>
    </ligand>
</feature>
<keyword evidence="12 18" id="KW-0067">ATP-binding</keyword>
<name>A0A8H4P6Z8_9HYPO</name>
<keyword evidence="11" id="KW-0999">Mitochondrion inner membrane</keyword>
<dbReference type="GO" id="GO:0004326">
    <property type="term" value="F:tetrahydrofolylpolyglutamate synthase activity"/>
    <property type="evidence" value="ECO:0007669"/>
    <property type="project" value="UniProtKB-EC"/>
</dbReference>
<dbReference type="Gene3D" id="3.40.1190.10">
    <property type="entry name" value="Mur-like, catalytic domain"/>
    <property type="match status" value="1"/>
</dbReference>
<dbReference type="GO" id="GO:0046872">
    <property type="term" value="F:metal ion binding"/>
    <property type="evidence" value="ECO:0007669"/>
    <property type="project" value="UniProtKB-KW"/>
</dbReference>